<organism evidence="1">
    <name type="scientific">hydrocarbon metagenome</name>
    <dbReference type="NCBI Taxonomy" id="938273"/>
    <lineage>
        <taxon>unclassified sequences</taxon>
        <taxon>metagenomes</taxon>
        <taxon>ecological metagenomes</taxon>
    </lineage>
</organism>
<proteinExistence type="predicted"/>
<dbReference type="AlphaFoldDB" id="A0A0W8G7M2"/>
<evidence type="ECO:0000313" key="1">
    <source>
        <dbReference type="EMBL" id="KUG29009.1"/>
    </source>
</evidence>
<sequence>MLENQALTRLGENNLFHNSKGHWTSCTGYGVPSGPYHGPREKFRM</sequence>
<protein>
    <submittedName>
        <fullName evidence="1">Uncharacterized protein</fullName>
    </submittedName>
</protein>
<dbReference type="EMBL" id="LNQE01000145">
    <property type="protein sequence ID" value="KUG29009.1"/>
    <property type="molecule type" value="Genomic_DNA"/>
</dbReference>
<reference evidence="1" key="1">
    <citation type="journal article" date="2015" name="Proc. Natl. Acad. Sci. U.S.A.">
        <title>Networks of energetic and metabolic interactions define dynamics in microbial communities.</title>
        <authorList>
            <person name="Embree M."/>
            <person name="Liu J.K."/>
            <person name="Al-Bassam M.M."/>
            <person name="Zengler K."/>
        </authorList>
    </citation>
    <scope>NUCLEOTIDE SEQUENCE</scope>
</reference>
<name>A0A0W8G7M2_9ZZZZ</name>
<gene>
    <name evidence="1" type="ORF">ASZ90_001109</name>
</gene>
<comment type="caution">
    <text evidence="1">The sequence shown here is derived from an EMBL/GenBank/DDBJ whole genome shotgun (WGS) entry which is preliminary data.</text>
</comment>
<accession>A0A0W8G7M2</accession>